<keyword evidence="1" id="KW-1133">Transmembrane helix</keyword>
<dbReference type="EMBL" id="JASCIR010000013">
    <property type="protein sequence ID" value="MDI3387957.1"/>
    <property type="molecule type" value="Genomic_DNA"/>
</dbReference>
<reference evidence="2 3" key="1">
    <citation type="submission" date="2023-05" db="EMBL/GenBank/DDBJ databases">
        <title>Draft genome sequence of Streptomyces sp. B-S-A8 isolated from a cave soil in Thailand.</title>
        <authorList>
            <person name="Chamroensaksri N."/>
            <person name="Muangham S."/>
        </authorList>
    </citation>
    <scope>NUCLEOTIDE SEQUENCE [LARGE SCALE GENOMIC DNA]</scope>
    <source>
        <strain evidence="2 3">B-S-A8</strain>
    </source>
</reference>
<proteinExistence type="predicted"/>
<dbReference type="RefSeq" id="WP_282514357.1">
    <property type="nucleotide sequence ID" value="NZ_JASCIR010000013.1"/>
</dbReference>
<feature type="transmembrane region" description="Helical" evidence="1">
    <location>
        <begin position="176"/>
        <end position="198"/>
    </location>
</feature>
<feature type="transmembrane region" description="Helical" evidence="1">
    <location>
        <begin position="84"/>
        <end position="108"/>
    </location>
</feature>
<keyword evidence="3" id="KW-1185">Reference proteome</keyword>
<feature type="transmembrane region" description="Helical" evidence="1">
    <location>
        <begin position="256"/>
        <end position="276"/>
    </location>
</feature>
<name>A0ABT6RU42_9ACTN</name>
<evidence type="ECO:0000313" key="3">
    <source>
        <dbReference type="Proteomes" id="UP001224661"/>
    </source>
</evidence>
<evidence type="ECO:0000313" key="2">
    <source>
        <dbReference type="EMBL" id="MDI3387957.1"/>
    </source>
</evidence>
<feature type="transmembrane region" description="Helical" evidence="1">
    <location>
        <begin position="43"/>
        <end position="64"/>
    </location>
</feature>
<gene>
    <name evidence="2" type="ORF">QIS99_17380</name>
</gene>
<accession>A0ABT6RU42</accession>
<feature type="transmembrane region" description="Helical" evidence="1">
    <location>
        <begin position="205"/>
        <end position="226"/>
    </location>
</feature>
<feature type="transmembrane region" description="Helical" evidence="1">
    <location>
        <begin position="129"/>
        <end position="156"/>
    </location>
</feature>
<comment type="caution">
    <text evidence="2">The sequence shown here is derived from an EMBL/GenBank/DDBJ whole genome shotgun (WGS) entry which is preliminary data.</text>
</comment>
<evidence type="ECO:0000256" key="1">
    <source>
        <dbReference type="SAM" id="Phobius"/>
    </source>
</evidence>
<keyword evidence="1" id="KW-0472">Membrane</keyword>
<dbReference type="PANTHER" id="PTHR37305:SF1">
    <property type="entry name" value="MEMBRANE PROTEIN"/>
    <property type="match status" value="1"/>
</dbReference>
<organism evidence="2 3">
    <name type="scientific">Streptomyces solicavernae</name>
    <dbReference type="NCBI Taxonomy" id="3043614"/>
    <lineage>
        <taxon>Bacteria</taxon>
        <taxon>Bacillati</taxon>
        <taxon>Actinomycetota</taxon>
        <taxon>Actinomycetes</taxon>
        <taxon>Kitasatosporales</taxon>
        <taxon>Streptomycetaceae</taxon>
        <taxon>Streptomyces</taxon>
    </lineage>
</organism>
<protein>
    <submittedName>
        <fullName evidence="2">ABC transporter permease</fullName>
    </submittedName>
</protein>
<dbReference type="Proteomes" id="UP001224661">
    <property type="component" value="Unassembled WGS sequence"/>
</dbReference>
<keyword evidence="1" id="KW-0812">Transmembrane</keyword>
<dbReference type="PANTHER" id="PTHR37305">
    <property type="entry name" value="INTEGRAL MEMBRANE PROTEIN-RELATED"/>
    <property type="match status" value="1"/>
</dbReference>
<sequence length="281" mass="28488">MNTAAPSPSSAQLFATARPPYKVTSLRVLRSEWAKFWSLRSTWIALGLALLFMVAFGVIAAMQAKNQLTTYGQLRGHFAGDTGVGLALFGINFGQLVLGVLGVLVAAGEYSTGLIRSTLAAVPRRLPVLWAKAAVVGPVALVVGAIGAFAAFGIGARIISGTPVALSLSSAGVVRSLLGGGLYLALVAVIGLALGALLRSAAGGIAVLVATLLLVPGLVALLPSSWENDVSPYLPSNAGGSMYAISPASTDLSPTAGLAVLAGWTVLVLAGGAWRLKRSDA</sequence>